<dbReference type="AlphaFoldDB" id="A0A425Y650"/>
<comment type="caution">
    <text evidence="3">The sequence shown here is derived from an EMBL/GenBank/DDBJ whole genome shotgun (WGS) entry which is preliminary data.</text>
</comment>
<dbReference type="OrthoDB" id="9809908at2"/>
<dbReference type="EMBL" id="QQWG01000002">
    <property type="protein sequence ID" value="RRG23993.1"/>
    <property type="molecule type" value="Genomic_DNA"/>
</dbReference>
<feature type="transmembrane region" description="Helical" evidence="1">
    <location>
        <begin position="121"/>
        <end position="138"/>
    </location>
</feature>
<name>A0A425Y650_9BACT</name>
<feature type="transmembrane region" description="Helical" evidence="1">
    <location>
        <begin position="50"/>
        <end position="72"/>
    </location>
</feature>
<keyword evidence="4" id="KW-1185">Reference proteome</keyword>
<reference evidence="3 4" key="1">
    <citation type="submission" date="2018-07" db="EMBL/GenBank/DDBJ databases">
        <title>Draft genome sequence of Ancylomarina sp. M1P.</title>
        <authorList>
            <person name="Yadav S."/>
            <person name="Villanueva L."/>
            <person name="Damste J.S.S."/>
        </authorList>
    </citation>
    <scope>NUCLEOTIDE SEQUENCE [LARGE SCALE GENOMIC DNA]</scope>
    <source>
        <strain evidence="3 4">M1P</strain>
    </source>
</reference>
<dbReference type="PANTHER" id="PTHR34220:SF7">
    <property type="entry name" value="SENSOR HISTIDINE KINASE YPDA"/>
    <property type="match status" value="1"/>
</dbReference>
<protein>
    <submittedName>
        <fullName evidence="3">Histidine kinase</fullName>
    </submittedName>
</protein>
<keyword evidence="1" id="KW-0472">Membrane</keyword>
<accession>A0A425Y650</accession>
<feature type="transmembrane region" description="Helical" evidence="1">
    <location>
        <begin position="79"/>
        <end position="101"/>
    </location>
</feature>
<dbReference type="RefSeq" id="WP_125029305.1">
    <property type="nucleotide sequence ID" value="NZ_JAPXVP010000002.1"/>
</dbReference>
<proteinExistence type="predicted"/>
<keyword evidence="3" id="KW-0418">Kinase</keyword>
<evidence type="ECO:0000256" key="1">
    <source>
        <dbReference type="SAM" id="Phobius"/>
    </source>
</evidence>
<dbReference type="GO" id="GO:0016020">
    <property type="term" value="C:membrane"/>
    <property type="evidence" value="ECO:0007669"/>
    <property type="project" value="InterPro"/>
</dbReference>
<dbReference type="InterPro" id="IPR010559">
    <property type="entry name" value="Sig_transdc_His_kin_internal"/>
</dbReference>
<feature type="transmembrane region" description="Helical" evidence="1">
    <location>
        <begin position="21"/>
        <end position="38"/>
    </location>
</feature>
<dbReference type="InterPro" id="IPR050640">
    <property type="entry name" value="Bact_2-comp_sensor_kinase"/>
</dbReference>
<dbReference type="PANTHER" id="PTHR34220">
    <property type="entry name" value="SENSOR HISTIDINE KINASE YPDA"/>
    <property type="match status" value="1"/>
</dbReference>
<keyword evidence="1" id="KW-0812">Transmembrane</keyword>
<dbReference type="Proteomes" id="UP000285794">
    <property type="component" value="Unassembled WGS sequence"/>
</dbReference>
<evidence type="ECO:0000259" key="2">
    <source>
        <dbReference type="Pfam" id="PF06580"/>
    </source>
</evidence>
<feature type="domain" description="Signal transduction histidine kinase internal region" evidence="2">
    <location>
        <begin position="161"/>
        <end position="238"/>
    </location>
</feature>
<keyword evidence="3" id="KW-0808">Transferase</keyword>
<evidence type="ECO:0000313" key="4">
    <source>
        <dbReference type="Proteomes" id="UP000285794"/>
    </source>
</evidence>
<evidence type="ECO:0000313" key="3">
    <source>
        <dbReference type="EMBL" id="RRG23993.1"/>
    </source>
</evidence>
<dbReference type="Pfam" id="PF06580">
    <property type="entry name" value="His_kinase"/>
    <property type="match status" value="1"/>
</dbReference>
<organism evidence="3 4">
    <name type="scientific">Ancylomarina euxinus</name>
    <dbReference type="NCBI Taxonomy" id="2283627"/>
    <lineage>
        <taxon>Bacteria</taxon>
        <taxon>Pseudomonadati</taxon>
        <taxon>Bacteroidota</taxon>
        <taxon>Bacteroidia</taxon>
        <taxon>Marinilabiliales</taxon>
        <taxon>Marinifilaceae</taxon>
        <taxon>Ancylomarina</taxon>
    </lineage>
</organism>
<sequence length="352" mass="41585">MINQIKNNGRNLIQNRLVQHLLFWMFSFYTLVHFFALQEDISKIDVVYTALFHISLVFGVYANVLLLIPYLLKLEKYSLYIIAIIGTWLAIAYTNQFTFTHLSDWLTPDYLFISVYDIKDLLKFSFVYLFIITLLKLSKSWFTVLETQKELEIVKREQVESELSALKSNINPHFLFNNLNSLYALSRKNAKETPDYILKLSELMRYMIYETQDKLVFLEKEINYITNYLDLQKLRCQSDTFIHYKIEGKINSQQIAPFLLIPFIENCFKHGGMNQSDSNFIDLEIQIESDRIHMNLNNSIPTKPNKQIVNEGGFGIENVKKRLNSLYQNKHELSLELKQELFKVELNLNLKR</sequence>
<gene>
    <name evidence="3" type="ORF">DWB61_02445</name>
</gene>
<dbReference type="GO" id="GO:0000155">
    <property type="term" value="F:phosphorelay sensor kinase activity"/>
    <property type="evidence" value="ECO:0007669"/>
    <property type="project" value="InterPro"/>
</dbReference>
<keyword evidence="1" id="KW-1133">Transmembrane helix</keyword>